<evidence type="ECO:0000313" key="3">
    <source>
        <dbReference type="Proteomes" id="UP000479710"/>
    </source>
</evidence>
<feature type="compositionally biased region" description="Low complexity" evidence="1">
    <location>
        <begin position="219"/>
        <end position="229"/>
    </location>
</feature>
<feature type="region of interest" description="Disordered" evidence="1">
    <location>
        <begin position="166"/>
        <end position="229"/>
    </location>
</feature>
<evidence type="ECO:0000256" key="1">
    <source>
        <dbReference type="SAM" id="MobiDB-lite"/>
    </source>
</evidence>
<protein>
    <submittedName>
        <fullName evidence="2">Uncharacterized protein</fullName>
    </submittedName>
</protein>
<proteinExistence type="predicted"/>
<evidence type="ECO:0000313" key="2">
    <source>
        <dbReference type="EMBL" id="KAF0897679.1"/>
    </source>
</evidence>
<dbReference type="OrthoDB" id="721197at2759"/>
<reference evidence="2 3" key="1">
    <citation type="submission" date="2019-11" db="EMBL/GenBank/DDBJ databases">
        <title>Whole genome sequence of Oryza granulata.</title>
        <authorList>
            <person name="Li W."/>
        </authorList>
    </citation>
    <scope>NUCLEOTIDE SEQUENCE [LARGE SCALE GENOMIC DNA]</scope>
    <source>
        <strain evidence="3">cv. Menghai</strain>
        <tissue evidence="2">Leaf</tissue>
    </source>
</reference>
<dbReference type="AlphaFoldDB" id="A0A6G1CBV5"/>
<keyword evidence="3" id="KW-1185">Reference proteome</keyword>
<comment type="caution">
    <text evidence="2">The sequence shown here is derived from an EMBL/GenBank/DDBJ whole genome shotgun (WGS) entry which is preliminary data.</text>
</comment>
<dbReference type="EMBL" id="SPHZ02000009">
    <property type="protein sequence ID" value="KAF0897679.1"/>
    <property type="molecule type" value="Genomic_DNA"/>
</dbReference>
<sequence length="229" mass="22501">MAAMASPTSPSSILPAHLLLHASMSSSLQGLLCLSPSSDRQLAVVAAAEDRGAAGVRDGERSLQLAAANVLMRDTPRQGGGPHHNAVLPERKVAAGALGQAAPPVTLAAADGPRQGTGPQTNAVPQCKPRGGELRLLTPQVSLPAAAADPSRQGGGPKINAVVEVKPRGRALRRPTPPGGGAGPREGRGGRGGVIHAVADSTPQRPGAPAEGAGGNGGVVHAAAGAASS</sequence>
<gene>
    <name evidence="2" type="ORF">E2562_000397</name>
</gene>
<organism evidence="2 3">
    <name type="scientific">Oryza meyeriana var. granulata</name>
    <dbReference type="NCBI Taxonomy" id="110450"/>
    <lineage>
        <taxon>Eukaryota</taxon>
        <taxon>Viridiplantae</taxon>
        <taxon>Streptophyta</taxon>
        <taxon>Embryophyta</taxon>
        <taxon>Tracheophyta</taxon>
        <taxon>Spermatophyta</taxon>
        <taxon>Magnoliopsida</taxon>
        <taxon>Liliopsida</taxon>
        <taxon>Poales</taxon>
        <taxon>Poaceae</taxon>
        <taxon>BOP clade</taxon>
        <taxon>Oryzoideae</taxon>
        <taxon>Oryzeae</taxon>
        <taxon>Oryzinae</taxon>
        <taxon>Oryza</taxon>
        <taxon>Oryza meyeriana</taxon>
    </lineage>
</organism>
<dbReference type="Proteomes" id="UP000479710">
    <property type="component" value="Unassembled WGS sequence"/>
</dbReference>
<name>A0A6G1CBV5_9ORYZ</name>
<accession>A0A6G1CBV5</accession>